<dbReference type="AlphaFoldDB" id="B4N972"/>
<evidence type="ECO:0000256" key="12">
    <source>
        <dbReference type="ARBA" id="ARBA00052335"/>
    </source>
</evidence>
<accession>B4N972</accession>
<comment type="catalytic activity">
    <reaction evidence="8">
        <text>serotonin + (5Z,8Z,11Z,14Z)-eicosatetraenoyl-CoA = N-[(5Z,8Z,11Z,14Z)-eicosatetraenoyl]-serotonin + CoA + H(+)</text>
        <dbReference type="Rhea" id="RHEA:51396"/>
        <dbReference type="ChEBI" id="CHEBI:15378"/>
        <dbReference type="ChEBI" id="CHEBI:57287"/>
        <dbReference type="ChEBI" id="CHEBI:57368"/>
        <dbReference type="ChEBI" id="CHEBI:132255"/>
        <dbReference type="ChEBI" id="CHEBI:350546"/>
    </reaction>
    <physiologicalReaction direction="left-to-right" evidence="8">
        <dbReference type="Rhea" id="RHEA:51397"/>
    </physiologicalReaction>
</comment>
<evidence type="ECO:0000256" key="7">
    <source>
        <dbReference type="ARBA" id="ARBA00050849"/>
    </source>
</evidence>
<dbReference type="OMA" id="CIYSLKY"/>
<dbReference type="STRING" id="7260.B4N972"/>
<dbReference type="PANTHER" id="PTHR20905">
    <property type="entry name" value="N-ACETYLTRANSFERASE-RELATED"/>
    <property type="match status" value="1"/>
</dbReference>
<evidence type="ECO:0000313" key="14">
    <source>
        <dbReference type="EMBL" id="EDW81619.1"/>
    </source>
</evidence>
<comment type="catalytic activity">
    <reaction evidence="6">
        <text>dopamine + (9Z)-octadecenoyl-CoA = N-(9Z-octadecanoyl)-dopamine + CoA + H(+)</text>
        <dbReference type="Rhea" id="RHEA:51380"/>
        <dbReference type="ChEBI" id="CHEBI:15378"/>
        <dbReference type="ChEBI" id="CHEBI:31883"/>
        <dbReference type="ChEBI" id="CHEBI:57287"/>
        <dbReference type="ChEBI" id="CHEBI:57387"/>
        <dbReference type="ChEBI" id="CHEBI:59905"/>
    </reaction>
    <physiologicalReaction direction="left-to-right" evidence="6">
        <dbReference type="Rhea" id="RHEA:51381"/>
    </physiologicalReaction>
</comment>
<dbReference type="InterPro" id="IPR016181">
    <property type="entry name" value="Acyl_CoA_acyltransferase"/>
</dbReference>
<evidence type="ECO:0000313" key="15">
    <source>
        <dbReference type="Proteomes" id="UP000007798"/>
    </source>
</evidence>
<comment type="catalytic activity">
    <reaction evidence="13">
        <text>serotonin + acetyl-CoA = N-acetylserotonin + CoA + H(+)</text>
        <dbReference type="Rhea" id="RHEA:25217"/>
        <dbReference type="ChEBI" id="CHEBI:15378"/>
        <dbReference type="ChEBI" id="CHEBI:17697"/>
        <dbReference type="ChEBI" id="CHEBI:57287"/>
        <dbReference type="ChEBI" id="CHEBI:57288"/>
        <dbReference type="ChEBI" id="CHEBI:350546"/>
        <dbReference type="EC" id="2.3.1.87"/>
    </reaction>
    <physiologicalReaction direction="left-to-right" evidence="13">
        <dbReference type="Rhea" id="RHEA:25218"/>
    </physiologicalReaction>
</comment>
<evidence type="ECO:0000256" key="3">
    <source>
        <dbReference type="ARBA" id="ARBA00037926"/>
    </source>
</evidence>
<reference evidence="14 15" key="1">
    <citation type="journal article" date="2007" name="Nature">
        <title>Evolution of genes and genomes on the Drosophila phylogeny.</title>
        <authorList>
            <consortium name="Drosophila 12 Genomes Consortium"/>
            <person name="Clark A.G."/>
            <person name="Eisen M.B."/>
            <person name="Smith D.R."/>
            <person name="Bergman C.M."/>
            <person name="Oliver B."/>
            <person name="Markow T.A."/>
            <person name="Kaufman T.C."/>
            <person name="Kellis M."/>
            <person name="Gelbart W."/>
            <person name="Iyer V.N."/>
            <person name="Pollard D.A."/>
            <person name="Sackton T.B."/>
            <person name="Larracuente A.M."/>
            <person name="Singh N.D."/>
            <person name="Abad J.P."/>
            <person name="Abt D.N."/>
            <person name="Adryan B."/>
            <person name="Aguade M."/>
            <person name="Akashi H."/>
            <person name="Anderson W.W."/>
            <person name="Aquadro C.F."/>
            <person name="Ardell D.H."/>
            <person name="Arguello R."/>
            <person name="Artieri C.G."/>
            <person name="Barbash D.A."/>
            <person name="Barker D."/>
            <person name="Barsanti P."/>
            <person name="Batterham P."/>
            <person name="Batzoglou S."/>
            <person name="Begun D."/>
            <person name="Bhutkar A."/>
            <person name="Blanco E."/>
            <person name="Bosak S.A."/>
            <person name="Bradley R.K."/>
            <person name="Brand A.D."/>
            <person name="Brent M.R."/>
            <person name="Brooks A.N."/>
            <person name="Brown R.H."/>
            <person name="Butlin R.K."/>
            <person name="Caggese C."/>
            <person name="Calvi B.R."/>
            <person name="Bernardo de Carvalho A."/>
            <person name="Caspi A."/>
            <person name="Castrezana S."/>
            <person name="Celniker S.E."/>
            <person name="Chang J.L."/>
            <person name="Chapple C."/>
            <person name="Chatterji S."/>
            <person name="Chinwalla A."/>
            <person name="Civetta A."/>
            <person name="Clifton S.W."/>
            <person name="Comeron J.M."/>
            <person name="Costello J.C."/>
            <person name="Coyne J.A."/>
            <person name="Daub J."/>
            <person name="David R.G."/>
            <person name="Delcher A.L."/>
            <person name="Delehaunty K."/>
            <person name="Do C.B."/>
            <person name="Ebling H."/>
            <person name="Edwards K."/>
            <person name="Eickbush T."/>
            <person name="Evans J.D."/>
            <person name="Filipski A."/>
            <person name="Findeiss S."/>
            <person name="Freyhult E."/>
            <person name="Fulton L."/>
            <person name="Fulton R."/>
            <person name="Garcia A.C."/>
            <person name="Gardiner A."/>
            <person name="Garfield D.A."/>
            <person name="Garvin B.E."/>
            <person name="Gibson G."/>
            <person name="Gilbert D."/>
            <person name="Gnerre S."/>
            <person name="Godfrey J."/>
            <person name="Good R."/>
            <person name="Gotea V."/>
            <person name="Gravely B."/>
            <person name="Greenberg A.J."/>
            <person name="Griffiths-Jones S."/>
            <person name="Gross S."/>
            <person name="Guigo R."/>
            <person name="Gustafson E.A."/>
            <person name="Haerty W."/>
            <person name="Hahn M.W."/>
            <person name="Halligan D.L."/>
            <person name="Halpern A.L."/>
            <person name="Halter G.M."/>
            <person name="Han M.V."/>
            <person name="Heger A."/>
            <person name="Hillier L."/>
            <person name="Hinrichs A.S."/>
            <person name="Holmes I."/>
            <person name="Hoskins R.A."/>
            <person name="Hubisz M.J."/>
            <person name="Hultmark D."/>
            <person name="Huntley M.A."/>
            <person name="Jaffe D.B."/>
            <person name="Jagadeeshan S."/>
            <person name="Jeck W.R."/>
            <person name="Johnson J."/>
            <person name="Jones C.D."/>
            <person name="Jordan W.C."/>
            <person name="Karpen G.H."/>
            <person name="Kataoka E."/>
            <person name="Keightley P.D."/>
            <person name="Kheradpour P."/>
            <person name="Kirkness E.F."/>
            <person name="Koerich L.B."/>
            <person name="Kristiansen K."/>
            <person name="Kudrna D."/>
            <person name="Kulathinal R.J."/>
            <person name="Kumar S."/>
            <person name="Kwok R."/>
            <person name="Lander E."/>
            <person name="Langley C.H."/>
            <person name="Lapoint R."/>
            <person name="Lazzaro B.P."/>
            <person name="Lee S.J."/>
            <person name="Levesque L."/>
            <person name="Li R."/>
            <person name="Lin C.F."/>
            <person name="Lin M.F."/>
            <person name="Lindblad-Toh K."/>
            <person name="Llopart A."/>
            <person name="Long M."/>
            <person name="Low L."/>
            <person name="Lozovsky E."/>
            <person name="Lu J."/>
            <person name="Luo M."/>
            <person name="Machado C.A."/>
            <person name="Makalowski W."/>
            <person name="Marzo M."/>
            <person name="Matsuda M."/>
            <person name="Matzkin L."/>
            <person name="McAllister B."/>
            <person name="McBride C.S."/>
            <person name="McKernan B."/>
            <person name="McKernan K."/>
            <person name="Mendez-Lago M."/>
            <person name="Minx P."/>
            <person name="Mollenhauer M.U."/>
            <person name="Montooth K."/>
            <person name="Mount S.M."/>
            <person name="Mu X."/>
            <person name="Myers E."/>
            <person name="Negre B."/>
            <person name="Newfeld S."/>
            <person name="Nielsen R."/>
            <person name="Noor M.A."/>
            <person name="O'Grady P."/>
            <person name="Pachter L."/>
            <person name="Papaceit M."/>
            <person name="Parisi M.J."/>
            <person name="Parisi M."/>
            <person name="Parts L."/>
            <person name="Pedersen J.S."/>
            <person name="Pesole G."/>
            <person name="Phillippy A.M."/>
            <person name="Ponting C.P."/>
            <person name="Pop M."/>
            <person name="Porcelli D."/>
            <person name="Powell J.R."/>
            <person name="Prohaska S."/>
            <person name="Pruitt K."/>
            <person name="Puig M."/>
            <person name="Quesneville H."/>
            <person name="Ram K.R."/>
            <person name="Rand D."/>
            <person name="Rasmussen M.D."/>
            <person name="Reed L.K."/>
            <person name="Reenan R."/>
            <person name="Reily A."/>
            <person name="Remington K.A."/>
            <person name="Rieger T.T."/>
            <person name="Ritchie M.G."/>
            <person name="Robin C."/>
            <person name="Rogers Y.H."/>
            <person name="Rohde C."/>
            <person name="Rozas J."/>
            <person name="Rubenfield M.J."/>
            <person name="Ruiz A."/>
            <person name="Russo S."/>
            <person name="Salzberg S.L."/>
            <person name="Sanchez-Gracia A."/>
            <person name="Saranga D.J."/>
            <person name="Sato H."/>
            <person name="Schaeffer S.W."/>
            <person name="Schatz M.C."/>
            <person name="Schlenke T."/>
            <person name="Schwartz R."/>
            <person name="Segarra C."/>
            <person name="Singh R.S."/>
            <person name="Sirot L."/>
            <person name="Sirota M."/>
            <person name="Sisneros N.B."/>
            <person name="Smith C.D."/>
            <person name="Smith T.F."/>
            <person name="Spieth J."/>
            <person name="Stage D.E."/>
            <person name="Stark A."/>
            <person name="Stephan W."/>
            <person name="Strausberg R.L."/>
            <person name="Strempel S."/>
            <person name="Sturgill D."/>
            <person name="Sutton G."/>
            <person name="Sutton G.G."/>
            <person name="Tao W."/>
            <person name="Teichmann S."/>
            <person name="Tobari Y.N."/>
            <person name="Tomimura Y."/>
            <person name="Tsolas J.M."/>
            <person name="Valente V.L."/>
            <person name="Venter E."/>
            <person name="Venter J.C."/>
            <person name="Vicario S."/>
            <person name="Vieira F.G."/>
            <person name="Vilella A.J."/>
            <person name="Villasante A."/>
            <person name="Walenz B."/>
            <person name="Wang J."/>
            <person name="Wasserman M."/>
            <person name="Watts T."/>
            <person name="Wilson D."/>
            <person name="Wilson R.K."/>
            <person name="Wing R.A."/>
            <person name="Wolfner M.F."/>
            <person name="Wong A."/>
            <person name="Wong G.K."/>
            <person name="Wu C.I."/>
            <person name="Wu G."/>
            <person name="Yamamoto D."/>
            <person name="Yang H.P."/>
            <person name="Yang S.P."/>
            <person name="Yorke J.A."/>
            <person name="Yoshida K."/>
            <person name="Zdobnov E."/>
            <person name="Zhang P."/>
            <person name="Zhang Y."/>
            <person name="Zimin A.V."/>
            <person name="Baldwin J."/>
            <person name="Abdouelleil A."/>
            <person name="Abdulkadir J."/>
            <person name="Abebe A."/>
            <person name="Abera B."/>
            <person name="Abreu J."/>
            <person name="Acer S.C."/>
            <person name="Aftuck L."/>
            <person name="Alexander A."/>
            <person name="An P."/>
            <person name="Anderson E."/>
            <person name="Anderson S."/>
            <person name="Arachi H."/>
            <person name="Azer M."/>
            <person name="Bachantsang P."/>
            <person name="Barry A."/>
            <person name="Bayul T."/>
            <person name="Berlin A."/>
            <person name="Bessette D."/>
            <person name="Bloom T."/>
            <person name="Blye J."/>
            <person name="Boguslavskiy L."/>
            <person name="Bonnet C."/>
            <person name="Boukhgalter B."/>
            <person name="Bourzgui I."/>
            <person name="Brown A."/>
            <person name="Cahill P."/>
            <person name="Channer S."/>
            <person name="Cheshatsang Y."/>
            <person name="Chuda L."/>
            <person name="Citroen M."/>
            <person name="Collymore A."/>
            <person name="Cooke P."/>
            <person name="Costello M."/>
            <person name="D'Aco K."/>
            <person name="Daza R."/>
            <person name="De Haan G."/>
            <person name="DeGray S."/>
            <person name="DeMaso C."/>
            <person name="Dhargay N."/>
            <person name="Dooley K."/>
            <person name="Dooley E."/>
            <person name="Doricent M."/>
            <person name="Dorje P."/>
            <person name="Dorjee K."/>
            <person name="Dupes A."/>
            <person name="Elong R."/>
            <person name="Falk J."/>
            <person name="Farina A."/>
            <person name="Faro S."/>
            <person name="Ferguson D."/>
            <person name="Fisher S."/>
            <person name="Foley C.D."/>
            <person name="Franke A."/>
            <person name="Friedrich D."/>
            <person name="Gadbois L."/>
            <person name="Gearin G."/>
            <person name="Gearin C.R."/>
            <person name="Giannoukos G."/>
            <person name="Goode T."/>
            <person name="Graham J."/>
            <person name="Grandbois E."/>
            <person name="Grewal S."/>
            <person name="Gyaltsen K."/>
            <person name="Hafez N."/>
            <person name="Hagos B."/>
            <person name="Hall J."/>
            <person name="Henson C."/>
            <person name="Hollinger A."/>
            <person name="Honan T."/>
            <person name="Huard M.D."/>
            <person name="Hughes L."/>
            <person name="Hurhula B."/>
            <person name="Husby M.E."/>
            <person name="Kamat A."/>
            <person name="Kanga B."/>
            <person name="Kashin S."/>
            <person name="Khazanovich D."/>
            <person name="Kisner P."/>
            <person name="Lance K."/>
            <person name="Lara M."/>
            <person name="Lee W."/>
            <person name="Lennon N."/>
            <person name="Letendre F."/>
            <person name="LeVine R."/>
            <person name="Lipovsky A."/>
            <person name="Liu X."/>
            <person name="Liu J."/>
            <person name="Liu S."/>
            <person name="Lokyitsang T."/>
            <person name="Lokyitsang Y."/>
            <person name="Lubonja R."/>
            <person name="Lui A."/>
            <person name="MacDonald P."/>
            <person name="Magnisalis V."/>
            <person name="Maru K."/>
            <person name="Matthews C."/>
            <person name="McCusker W."/>
            <person name="McDonough S."/>
            <person name="Mehta T."/>
            <person name="Meldrim J."/>
            <person name="Meneus L."/>
            <person name="Mihai O."/>
            <person name="Mihalev A."/>
            <person name="Mihova T."/>
            <person name="Mittelman R."/>
            <person name="Mlenga V."/>
            <person name="Montmayeur A."/>
            <person name="Mulrain L."/>
            <person name="Navidi A."/>
            <person name="Naylor J."/>
            <person name="Negash T."/>
            <person name="Nguyen T."/>
            <person name="Nguyen N."/>
            <person name="Nicol R."/>
            <person name="Norbu C."/>
            <person name="Norbu N."/>
            <person name="Novod N."/>
            <person name="O'Neill B."/>
            <person name="Osman S."/>
            <person name="Markiewicz E."/>
            <person name="Oyono O.L."/>
            <person name="Patti C."/>
            <person name="Phunkhang P."/>
            <person name="Pierre F."/>
            <person name="Priest M."/>
            <person name="Raghuraman S."/>
            <person name="Rege F."/>
            <person name="Reyes R."/>
            <person name="Rise C."/>
            <person name="Rogov P."/>
            <person name="Ross K."/>
            <person name="Ryan E."/>
            <person name="Settipalli S."/>
            <person name="Shea T."/>
            <person name="Sherpa N."/>
            <person name="Shi L."/>
            <person name="Shih D."/>
            <person name="Sparrow T."/>
            <person name="Spaulding J."/>
            <person name="Stalker J."/>
            <person name="Stange-Thomann N."/>
            <person name="Stavropoulos S."/>
            <person name="Stone C."/>
            <person name="Strader C."/>
            <person name="Tesfaye S."/>
            <person name="Thomson T."/>
            <person name="Thoulutsang Y."/>
            <person name="Thoulutsang D."/>
            <person name="Topham K."/>
            <person name="Topping I."/>
            <person name="Tsamla T."/>
            <person name="Vassiliev H."/>
            <person name="Vo A."/>
            <person name="Wangchuk T."/>
            <person name="Wangdi T."/>
            <person name="Weiand M."/>
            <person name="Wilkinson J."/>
            <person name="Wilson A."/>
            <person name="Yadav S."/>
            <person name="Young G."/>
            <person name="Yu Q."/>
            <person name="Zembek L."/>
            <person name="Zhong D."/>
            <person name="Zimmer A."/>
            <person name="Zwirko Z."/>
            <person name="Jaffe D.B."/>
            <person name="Alvarez P."/>
            <person name="Brockman W."/>
            <person name="Butler J."/>
            <person name="Chin C."/>
            <person name="Gnerre S."/>
            <person name="Grabherr M."/>
            <person name="Kleber M."/>
            <person name="Mauceli E."/>
            <person name="MacCallum I."/>
        </authorList>
    </citation>
    <scope>NUCLEOTIDE SEQUENCE [LARGE SCALE GENOMIC DNA]</scope>
    <source>
        <strain evidence="15">Tucson 14030-0811.24</strain>
    </source>
</reference>
<keyword evidence="2" id="KW-0012">Acyltransferase</keyword>
<dbReference type="FunFam" id="3.40.630.30:FF:000046">
    <property type="entry name" value="Dopamine N-acetyltransferase"/>
    <property type="match status" value="1"/>
</dbReference>
<keyword evidence="1" id="KW-0808">Transferase</keyword>
<evidence type="ECO:0000256" key="11">
    <source>
        <dbReference type="ARBA" id="ARBA00052178"/>
    </source>
</evidence>
<comment type="catalytic activity">
    <reaction evidence="10">
        <text>serotonin + (9Z)-octadecenoyl-CoA = N-(9Z-octadecenoyl)-serotonin + CoA + H(+)</text>
        <dbReference type="Rhea" id="RHEA:51392"/>
        <dbReference type="ChEBI" id="CHEBI:15378"/>
        <dbReference type="ChEBI" id="CHEBI:57287"/>
        <dbReference type="ChEBI" id="CHEBI:57387"/>
        <dbReference type="ChEBI" id="CHEBI:134064"/>
        <dbReference type="ChEBI" id="CHEBI:350546"/>
    </reaction>
    <physiologicalReaction direction="left-to-right" evidence="10">
        <dbReference type="Rhea" id="RHEA:51393"/>
    </physiologicalReaction>
</comment>
<proteinExistence type="inferred from homology"/>
<dbReference type="SUPFAM" id="SSF55729">
    <property type="entry name" value="Acyl-CoA N-acyltransferases (Nat)"/>
    <property type="match status" value="1"/>
</dbReference>
<comment type="catalytic activity">
    <reaction evidence="9">
        <text>dopamine + acetyl-CoA = N-acetyldopamine + CoA + H(+)</text>
        <dbReference type="Rhea" id="RHEA:51388"/>
        <dbReference type="ChEBI" id="CHEBI:15378"/>
        <dbReference type="ChEBI" id="CHEBI:57287"/>
        <dbReference type="ChEBI" id="CHEBI:57288"/>
        <dbReference type="ChEBI" id="CHEBI:59905"/>
        <dbReference type="ChEBI" id="CHEBI:125678"/>
    </reaction>
    <physiologicalReaction direction="left-to-right" evidence="9">
        <dbReference type="Rhea" id="RHEA:51389"/>
    </physiologicalReaction>
</comment>
<sequence length="208" mass="23747">MKTEDYDQVELFLRVHYYNADPLMWSCSEDLYKFGIPYFDEMNLSLIKQNTSLIAIEESTNSIAGVIIAGAQDQNDVEEHRLLSETLESNIFGRIERLLSDVERKSNVYQKFNVKKLLYSHVTCVDTLKRGQGLGERLVTTLIKLGRAKGFTLMLALCSSFYSARQKHALGMECIYAQSYEDYKDDNGNAIFTPPAPHTHIQVMAMKL</sequence>
<comment type="catalytic activity">
    <reaction evidence="11">
        <text>serotonin + hexadecanoyl-CoA = N-hexadecanoyl-serotonin + CoA + H(+)</text>
        <dbReference type="Rhea" id="RHEA:51384"/>
        <dbReference type="ChEBI" id="CHEBI:15378"/>
        <dbReference type="ChEBI" id="CHEBI:57287"/>
        <dbReference type="ChEBI" id="CHEBI:57379"/>
        <dbReference type="ChEBI" id="CHEBI:134059"/>
        <dbReference type="ChEBI" id="CHEBI:350546"/>
    </reaction>
    <physiologicalReaction direction="left-to-right" evidence="11">
        <dbReference type="Rhea" id="RHEA:51385"/>
    </physiologicalReaction>
</comment>
<comment type="catalytic activity">
    <reaction evidence="12">
        <text>dopamine + hexadecanoyl-CoA = N-hexadecanoyl-dopamine + CoA + H(+)</text>
        <dbReference type="Rhea" id="RHEA:51376"/>
        <dbReference type="ChEBI" id="CHEBI:15378"/>
        <dbReference type="ChEBI" id="CHEBI:57287"/>
        <dbReference type="ChEBI" id="CHEBI:57379"/>
        <dbReference type="ChEBI" id="CHEBI:59905"/>
        <dbReference type="ChEBI" id="CHEBI:134058"/>
    </reaction>
    <physiologicalReaction direction="left-to-right" evidence="12">
        <dbReference type="Rhea" id="RHEA:51377"/>
    </physiologicalReaction>
</comment>
<dbReference type="Proteomes" id="UP000007798">
    <property type="component" value="Unassembled WGS sequence"/>
</dbReference>
<evidence type="ECO:0000256" key="8">
    <source>
        <dbReference type="ARBA" id="ARBA00051284"/>
    </source>
</evidence>
<comment type="pathway">
    <text evidence="3">Aromatic compound metabolism; melatonin biosynthesis; melatonin from serotonin: step 1/2.</text>
</comment>
<dbReference type="PANTHER" id="PTHR20905:SF1">
    <property type="entry name" value="AT07410P-RELATED"/>
    <property type="match status" value="1"/>
</dbReference>
<evidence type="ECO:0000256" key="4">
    <source>
        <dbReference type="ARBA" id="ARBA00038182"/>
    </source>
</evidence>
<dbReference type="eggNOG" id="ENOG502SFIM">
    <property type="taxonomic scope" value="Eukaryota"/>
</dbReference>
<dbReference type="KEGG" id="dwi:6647293"/>
<evidence type="ECO:0000256" key="5">
    <source>
        <dbReference type="ARBA" id="ARBA00039114"/>
    </source>
</evidence>
<organism evidence="14 15">
    <name type="scientific">Drosophila willistoni</name>
    <name type="common">Fruit fly</name>
    <dbReference type="NCBI Taxonomy" id="7260"/>
    <lineage>
        <taxon>Eukaryota</taxon>
        <taxon>Metazoa</taxon>
        <taxon>Ecdysozoa</taxon>
        <taxon>Arthropoda</taxon>
        <taxon>Hexapoda</taxon>
        <taxon>Insecta</taxon>
        <taxon>Pterygota</taxon>
        <taxon>Neoptera</taxon>
        <taxon>Endopterygota</taxon>
        <taxon>Diptera</taxon>
        <taxon>Brachycera</taxon>
        <taxon>Muscomorpha</taxon>
        <taxon>Ephydroidea</taxon>
        <taxon>Drosophilidae</taxon>
        <taxon>Drosophila</taxon>
        <taxon>Sophophora</taxon>
    </lineage>
</organism>
<dbReference type="GO" id="GO:0004059">
    <property type="term" value="F:aralkylamine N-acetyltransferase activity"/>
    <property type="evidence" value="ECO:0007669"/>
    <property type="project" value="UniProtKB-EC"/>
</dbReference>
<dbReference type="PhylomeDB" id="B4N972"/>
<dbReference type="OrthoDB" id="8113373at2759"/>
<evidence type="ECO:0000256" key="1">
    <source>
        <dbReference type="ARBA" id="ARBA00022679"/>
    </source>
</evidence>
<dbReference type="Gene3D" id="3.40.630.30">
    <property type="match status" value="1"/>
</dbReference>
<dbReference type="EC" id="2.3.1.87" evidence="5"/>
<comment type="catalytic activity">
    <reaction evidence="7">
        <text>serotonin + octadecanoyl-CoA = N-octadecanoyl-serotonin + CoA + H(+)</text>
        <dbReference type="Rhea" id="RHEA:51400"/>
        <dbReference type="ChEBI" id="CHEBI:15378"/>
        <dbReference type="ChEBI" id="CHEBI:57287"/>
        <dbReference type="ChEBI" id="CHEBI:57394"/>
        <dbReference type="ChEBI" id="CHEBI:134065"/>
        <dbReference type="ChEBI" id="CHEBI:350546"/>
    </reaction>
    <physiologicalReaction direction="left-to-right" evidence="7">
        <dbReference type="Rhea" id="RHEA:51401"/>
    </physiologicalReaction>
</comment>
<keyword evidence="15" id="KW-1185">Reference proteome</keyword>
<gene>
    <name evidence="14" type="primary">Dwil\GK10929</name>
    <name evidence="14" type="ORF">Dwil_GK10929</name>
</gene>
<name>B4N972_DROWI</name>
<protein>
    <recommendedName>
        <fullName evidence="5">aralkylamine N-acetyltransferase</fullName>
        <ecNumber evidence="5">2.3.1.87</ecNumber>
    </recommendedName>
</protein>
<dbReference type="HOGENOM" id="CLU_085834_2_0_1"/>
<dbReference type="EMBL" id="CH964232">
    <property type="protein sequence ID" value="EDW81619.1"/>
    <property type="molecule type" value="Genomic_DNA"/>
</dbReference>
<evidence type="ECO:0000256" key="2">
    <source>
        <dbReference type="ARBA" id="ARBA00023315"/>
    </source>
</evidence>
<comment type="similarity">
    <text evidence="4">Belongs to the acetyltransferase family. AANAT subfamily.</text>
</comment>
<dbReference type="InParanoid" id="B4N972"/>
<evidence type="ECO:0000256" key="6">
    <source>
        <dbReference type="ARBA" id="ARBA00050189"/>
    </source>
</evidence>
<evidence type="ECO:0000256" key="13">
    <source>
        <dbReference type="ARBA" id="ARBA00052491"/>
    </source>
</evidence>
<evidence type="ECO:0000256" key="9">
    <source>
        <dbReference type="ARBA" id="ARBA00051711"/>
    </source>
</evidence>
<evidence type="ECO:0000256" key="10">
    <source>
        <dbReference type="ARBA" id="ARBA00051823"/>
    </source>
</evidence>